<accession>A0A2A5WNB1</accession>
<gene>
    <name evidence="3" type="ORF">CNE99_07560</name>
</gene>
<dbReference type="PANTHER" id="PTHR20883">
    <property type="entry name" value="PHYTANOYL-COA DIOXYGENASE DOMAIN CONTAINING 1"/>
    <property type="match status" value="1"/>
</dbReference>
<sequence>MQIENWETAGSMGPLYQELQQLGLETNIAELEAFGYTIIPPEKIGPDGWHLELKDALEGVVQRRFGDLSDDLDRWSDVNDNLRFLMWEDERFEKYAYNPAGLGLAQYLLGTNCILSLCNGWVKGQGEARTGIHGDFLDQTPDAHPSLNVNANVHYFLTDYNKEDGAVSFLPGSHRWRRQVSPPESKYWADRAVAVDAPAGSAVVWGNHTWHGSYPRKTAGVRMALQYEYMRPRYQPQEPYRDTVTQEALDRNPVRFAGLMDVYGPFPFGKSDRTADLRALEAPPGTGHGRGTVETYCSLFDTEPSAGRVTVRPDYDYMNHDGRMSFERHRDAHKARQSQNDESAQLAGD</sequence>
<organism evidence="3 4">
    <name type="scientific">OM182 bacterium MED-G24</name>
    <dbReference type="NCBI Taxonomy" id="1986255"/>
    <lineage>
        <taxon>Bacteria</taxon>
        <taxon>Pseudomonadati</taxon>
        <taxon>Pseudomonadota</taxon>
        <taxon>Gammaproteobacteria</taxon>
        <taxon>OMG group</taxon>
        <taxon>OM182 clade</taxon>
    </lineage>
</organism>
<feature type="region of interest" description="Disordered" evidence="2">
    <location>
        <begin position="328"/>
        <end position="349"/>
    </location>
</feature>
<dbReference type="Pfam" id="PF05721">
    <property type="entry name" value="PhyH"/>
    <property type="match status" value="1"/>
</dbReference>
<evidence type="ECO:0008006" key="5">
    <source>
        <dbReference type="Google" id="ProtNLM"/>
    </source>
</evidence>
<reference evidence="3 4" key="1">
    <citation type="submission" date="2017-08" db="EMBL/GenBank/DDBJ databases">
        <title>Fine stratification of microbial communities through a metagenomic profile of the photic zone.</title>
        <authorList>
            <person name="Haro-Moreno J.M."/>
            <person name="Lopez-Perez M."/>
            <person name="De La Torre J."/>
            <person name="Picazo A."/>
            <person name="Camacho A."/>
            <person name="Rodriguez-Valera F."/>
        </authorList>
    </citation>
    <scope>NUCLEOTIDE SEQUENCE [LARGE SCALE GENOMIC DNA]</scope>
    <source>
        <strain evidence="3">MED-G24</strain>
    </source>
</reference>
<dbReference type="GO" id="GO:0016706">
    <property type="term" value="F:2-oxoglutarate-dependent dioxygenase activity"/>
    <property type="evidence" value="ECO:0007669"/>
    <property type="project" value="UniProtKB-ARBA"/>
</dbReference>
<protein>
    <recommendedName>
        <fullName evidence="5">Phytanoyl-CoA dioxygenase</fullName>
    </recommendedName>
</protein>
<evidence type="ECO:0000256" key="2">
    <source>
        <dbReference type="SAM" id="MobiDB-lite"/>
    </source>
</evidence>
<name>A0A2A5WNB1_9GAMM</name>
<dbReference type="AlphaFoldDB" id="A0A2A5WNB1"/>
<dbReference type="SUPFAM" id="SSF51197">
    <property type="entry name" value="Clavaminate synthase-like"/>
    <property type="match status" value="1"/>
</dbReference>
<dbReference type="GO" id="GO:0005506">
    <property type="term" value="F:iron ion binding"/>
    <property type="evidence" value="ECO:0007669"/>
    <property type="project" value="UniProtKB-ARBA"/>
</dbReference>
<dbReference type="EMBL" id="NTKD01000042">
    <property type="protein sequence ID" value="PDH37932.1"/>
    <property type="molecule type" value="Genomic_DNA"/>
</dbReference>
<comment type="cofactor">
    <cofactor evidence="1">
        <name>Fe(2+)</name>
        <dbReference type="ChEBI" id="CHEBI:29033"/>
    </cofactor>
</comment>
<evidence type="ECO:0000256" key="1">
    <source>
        <dbReference type="ARBA" id="ARBA00001954"/>
    </source>
</evidence>
<comment type="caution">
    <text evidence="3">The sequence shown here is derived from an EMBL/GenBank/DDBJ whole genome shotgun (WGS) entry which is preliminary data.</text>
</comment>
<dbReference type="Gene3D" id="2.60.120.620">
    <property type="entry name" value="q2cbj1_9rhob like domain"/>
    <property type="match status" value="1"/>
</dbReference>
<proteinExistence type="predicted"/>
<dbReference type="InterPro" id="IPR008775">
    <property type="entry name" value="Phytyl_CoA_dOase-like"/>
</dbReference>
<dbReference type="PANTHER" id="PTHR20883:SF48">
    <property type="entry name" value="ECTOINE DIOXYGENASE"/>
    <property type="match status" value="1"/>
</dbReference>
<dbReference type="Proteomes" id="UP000219327">
    <property type="component" value="Unassembled WGS sequence"/>
</dbReference>
<evidence type="ECO:0000313" key="3">
    <source>
        <dbReference type="EMBL" id="PDH37932.1"/>
    </source>
</evidence>
<evidence type="ECO:0000313" key="4">
    <source>
        <dbReference type="Proteomes" id="UP000219327"/>
    </source>
</evidence>